<dbReference type="PANTHER" id="PTHR30154">
    <property type="entry name" value="LEUCINE-RESPONSIVE REGULATORY PROTEIN"/>
    <property type="match status" value="1"/>
</dbReference>
<dbReference type="PROSITE" id="PS50956">
    <property type="entry name" value="HTH_ASNC_2"/>
    <property type="match status" value="1"/>
</dbReference>
<dbReference type="AlphaFoldDB" id="A0A3P7S1M4"/>
<dbReference type="Gene3D" id="1.10.10.10">
    <property type="entry name" value="Winged helix-like DNA-binding domain superfamily/Winged helix DNA-binding domain"/>
    <property type="match status" value="1"/>
</dbReference>
<dbReference type="RefSeq" id="WP_125136232.1">
    <property type="nucleotide sequence ID" value="NZ_LR130778.1"/>
</dbReference>
<dbReference type="PANTHER" id="PTHR30154:SF34">
    <property type="entry name" value="TRANSCRIPTIONAL REGULATOR AZLB"/>
    <property type="match status" value="1"/>
</dbReference>
<dbReference type="PRINTS" id="PR00033">
    <property type="entry name" value="HTHASNC"/>
</dbReference>
<keyword evidence="3" id="KW-0804">Transcription</keyword>
<dbReference type="GO" id="GO:0043565">
    <property type="term" value="F:sequence-specific DNA binding"/>
    <property type="evidence" value="ECO:0007669"/>
    <property type="project" value="InterPro"/>
</dbReference>
<feature type="domain" description="HTH asnC-type" evidence="4">
    <location>
        <begin position="1"/>
        <end position="62"/>
    </location>
</feature>
<dbReference type="Pfam" id="PF01037">
    <property type="entry name" value="AsnC_trans_reg"/>
    <property type="match status" value="1"/>
</dbReference>
<dbReference type="Proteomes" id="UP000279029">
    <property type="component" value="Chromosome"/>
</dbReference>
<dbReference type="SUPFAM" id="SSF46785">
    <property type="entry name" value="Winged helix' DNA-binding domain"/>
    <property type="match status" value="1"/>
</dbReference>
<dbReference type="SMART" id="SM00344">
    <property type="entry name" value="HTH_ASNC"/>
    <property type="match status" value="1"/>
</dbReference>
<proteinExistence type="predicted"/>
<keyword evidence="2" id="KW-0238">DNA-binding</keyword>
<name>A0A3P7S1M4_9FIRM</name>
<keyword evidence="1" id="KW-0805">Transcription regulation</keyword>
<dbReference type="InterPro" id="IPR019887">
    <property type="entry name" value="Tscrpt_reg_AsnC/Lrp_C"/>
</dbReference>
<dbReference type="InterPro" id="IPR000485">
    <property type="entry name" value="AsnC-type_HTH_dom"/>
</dbReference>
<dbReference type="InterPro" id="IPR036388">
    <property type="entry name" value="WH-like_DNA-bd_sf"/>
</dbReference>
<dbReference type="InterPro" id="IPR019888">
    <property type="entry name" value="Tscrpt_reg_AsnC-like"/>
</dbReference>
<dbReference type="InterPro" id="IPR019885">
    <property type="entry name" value="Tscrpt_reg_HTH_AsnC-type_CS"/>
</dbReference>
<dbReference type="CDD" id="cd00090">
    <property type="entry name" value="HTH_ARSR"/>
    <property type="match status" value="1"/>
</dbReference>
<dbReference type="EMBL" id="LR130778">
    <property type="protein sequence ID" value="VDN46789.1"/>
    <property type="molecule type" value="Genomic_DNA"/>
</dbReference>
<evidence type="ECO:0000256" key="2">
    <source>
        <dbReference type="ARBA" id="ARBA00023125"/>
    </source>
</evidence>
<dbReference type="SUPFAM" id="SSF54909">
    <property type="entry name" value="Dimeric alpha+beta barrel"/>
    <property type="match status" value="1"/>
</dbReference>
<dbReference type="KEGG" id="cbar:PATL70BA_0914"/>
<dbReference type="Pfam" id="PF13412">
    <property type="entry name" value="HTH_24"/>
    <property type="match status" value="1"/>
</dbReference>
<dbReference type="PROSITE" id="PS00519">
    <property type="entry name" value="HTH_ASNC_1"/>
    <property type="match status" value="1"/>
</dbReference>
<evidence type="ECO:0000256" key="1">
    <source>
        <dbReference type="ARBA" id="ARBA00023015"/>
    </source>
</evidence>
<keyword evidence="6" id="KW-1185">Reference proteome</keyword>
<dbReference type="GO" id="GO:0043200">
    <property type="term" value="P:response to amino acid"/>
    <property type="evidence" value="ECO:0007669"/>
    <property type="project" value="TreeGrafter"/>
</dbReference>
<dbReference type="OrthoDB" id="66249at2"/>
<evidence type="ECO:0000313" key="5">
    <source>
        <dbReference type="EMBL" id="VDN46789.1"/>
    </source>
</evidence>
<sequence length="149" mass="16585">MDIIDKRILHILHKNARITASEISNQINLSVSAVGDRLKKLEASGMIENYTTILNSTMLGKSLTAIIMVALERPKYAEVFEAFVNNEKDILDCYYLAGDYDYALKIVTKDTASLETLIGKIKNVEGLLKTKTTIVLSTIKDVHSVLPEL</sequence>
<evidence type="ECO:0000256" key="3">
    <source>
        <dbReference type="ARBA" id="ARBA00023163"/>
    </source>
</evidence>
<dbReference type="InterPro" id="IPR036390">
    <property type="entry name" value="WH_DNA-bd_sf"/>
</dbReference>
<accession>A0A3P7S1M4</accession>
<evidence type="ECO:0000313" key="6">
    <source>
        <dbReference type="Proteomes" id="UP000279029"/>
    </source>
</evidence>
<dbReference type="GO" id="GO:0005829">
    <property type="term" value="C:cytosol"/>
    <property type="evidence" value="ECO:0007669"/>
    <property type="project" value="TreeGrafter"/>
</dbReference>
<dbReference type="InterPro" id="IPR011991">
    <property type="entry name" value="ArsR-like_HTH"/>
</dbReference>
<dbReference type="Gene3D" id="3.30.70.920">
    <property type="match status" value="1"/>
</dbReference>
<organism evidence="5 6">
    <name type="scientific">Petrocella atlantisensis</name>
    <dbReference type="NCBI Taxonomy" id="2173034"/>
    <lineage>
        <taxon>Bacteria</taxon>
        <taxon>Bacillati</taxon>
        <taxon>Bacillota</taxon>
        <taxon>Clostridia</taxon>
        <taxon>Lachnospirales</taxon>
        <taxon>Vallitaleaceae</taxon>
        <taxon>Petrocella</taxon>
    </lineage>
</organism>
<protein>
    <submittedName>
        <fullName evidence="5">Lrp/AsnC family transcriptional regulator</fullName>
    </submittedName>
</protein>
<reference evidence="5 6" key="1">
    <citation type="submission" date="2018-09" db="EMBL/GenBank/DDBJ databases">
        <authorList>
            <person name="Postec A."/>
        </authorList>
    </citation>
    <scope>NUCLEOTIDE SEQUENCE [LARGE SCALE GENOMIC DNA]</scope>
    <source>
        <strain evidence="5">70B-A</strain>
    </source>
</reference>
<evidence type="ECO:0000259" key="4">
    <source>
        <dbReference type="PROSITE" id="PS50956"/>
    </source>
</evidence>
<gene>
    <name evidence="5" type="ORF">PATL70BA_0914</name>
</gene>
<dbReference type="InterPro" id="IPR011008">
    <property type="entry name" value="Dimeric_a/b-barrel"/>
</dbReference>